<sequence length="195" mass="20776">MEIANSLIADVFVPHSKVSDACNSFLSQERAKDALNKYQQGIWVHPGNVPAHPSGGPAHADDMEHALFLNEKLVITNTSATDTSRGSTPSDVHASSHYAESSGSSAAIQKWAGGIDAQVHVSSSMSAPYHQSVYGTHSHSPASLDGLHEPSTYTHAPVMDWTTSPSSHVKVESPPLHPHVIYNDSQSYSGSPTVQ</sequence>
<comment type="caution">
    <text evidence="1">The sequence shown here is derived from an EMBL/GenBank/DDBJ whole genome shotgun (WGS) entry which is preliminary data.</text>
</comment>
<evidence type="ECO:0000313" key="2">
    <source>
        <dbReference type="Proteomes" id="UP000789525"/>
    </source>
</evidence>
<evidence type="ECO:0000313" key="1">
    <source>
        <dbReference type="EMBL" id="CAG8697514.1"/>
    </source>
</evidence>
<organism evidence="1 2">
    <name type="scientific">Acaulospora colombiana</name>
    <dbReference type="NCBI Taxonomy" id="27376"/>
    <lineage>
        <taxon>Eukaryota</taxon>
        <taxon>Fungi</taxon>
        <taxon>Fungi incertae sedis</taxon>
        <taxon>Mucoromycota</taxon>
        <taxon>Glomeromycotina</taxon>
        <taxon>Glomeromycetes</taxon>
        <taxon>Diversisporales</taxon>
        <taxon>Acaulosporaceae</taxon>
        <taxon>Acaulospora</taxon>
    </lineage>
</organism>
<name>A0ACA9PFP2_9GLOM</name>
<feature type="non-terminal residue" evidence="1">
    <location>
        <position position="195"/>
    </location>
</feature>
<reference evidence="1" key="1">
    <citation type="submission" date="2021-06" db="EMBL/GenBank/DDBJ databases">
        <authorList>
            <person name="Kallberg Y."/>
            <person name="Tangrot J."/>
            <person name="Rosling A."/>
        </authorList>
    </citation>
    <scope>NUCLEOTIDE SEQUENCE</scope>
    <source>
        <strain evidence="1">CL356</strain>
    </source>
</reference>
<proteinExistence type="predicted"/>
<keyword evidence="2" id="KW-1185">Reference proteome</keyword>
<dbReference type="Proteomes" id="UP000789525">
    <property type="component" value="Unassembled WGS sequence"/>
</dbReference>
<gene>
    <name evidence="1" type="ORF">ACOLOM_LOCUS10089</name>
</gene>
<accession>A0ACA9PFP2</accession>
<dbReference type="EMBL" id="CAJVPT010031396">
    <property type="protein sequence ID" value="CAG8697514.1"/>
    <property type="molecule type" value="Genomic_DNA"/>
</dbReference>
<protein>
    <submittedName>
        <fullName evidence="1">10529_t:CDS:1</fullName>
    </submittedName>
</protein>